<dbReference type="SMART" id="SM00382">
    <property type="entry name" value="AAA"/>
    <property type="match status" value="1"/>
</dbReference>
<name>A0A451GG44_9RHOB</name>
<dbReference type="PANTHER" id="PTHR30050:SF4">
    <property type="entry name" value="ATP-BINDING PROTEIN RV3427C IN INSERTION SEQUENCE-RELATED"/>
    <property type="match status" value="1"/>
</dbReference>
<dbReference type="NCBIfam" id="NF038214">
    <property type="entry name" value="IS21_help_AAA"/>
    <property type="match status" value="1"/>
</dbReference>
<accession>A0A451GG44</accession>
<evidence type="ECO:0000313" key="6">
    <source>
        <dbReference type="Proteomes" id="UP000287168"/>
    </source>
</evidence>
<feature type="domain" description="AAA+ ATPase" evidence="4">
    <location>
        <begin position="101"/>
        <end position="238"/>
    </location>
</feature>
<dbReference type="InterPro" id="IPR047661">
    <property type="entry name" value="IstB"/>
</dbReference>
<dbReference type="Proteomes" id="UP000287168">
    <property type="component" value="Unassembled WGS sequence"/>
</dbReference>
<dbReference type="PANTHER" id="PTHR30050">
    <property type="entry name" value="CHROMOSOMAL REPLICATION INITIATOR PROTEIN DNAA"/>
    <property type="match status" value="1"/>
</dbReference>
<evidence type="ECO:0000313" key="5">
    <source>
        <dbReference type="EMBL" id="RWY33932.1"/>
    </source>
</evidence>
<gene>
    <name evidence="5" type="ORF">EP867_19405</name>
</gene>
<reference evidence="5 6" key="1">
    <citation type="journal article" date="2015" name="Int. J. Syst. Evol. Microbiol.">
        <title>Gemmobacter intermedius sp. nov., isolated from a white stork (Ciconia ciconia).</title>
        <authorList>
            <person name="Kampfer P."/>
            <person name="Jerzak L."/>
            <person name="Wilharm G."/>
            <person name="Golke J."/>
            <person name="Busse H.J."/>
            <person name="Glaeser S.P."/>
        </authorList>
    </citation>
    <scope>NUCLEOTIDE SEQUENCE [LARGE SCALE GENOMIC DNA]</scope>
    <source>
        <strain evidence="5 6">119/4</strain>
    </source>
</reference>
<dbReference type="InterPro" id="IPR002611">
    <property type="entry name" value="IstB_ATP-bd"/>
</dbReference>
<dbReference type="InterPro" id="IPR028350">
    <property type="entry name" value="DNAC/IstB-like"/>
</dbReference>
<evidence type="ECO:0000259" key="4">
    <source>
        <dbReference type="SMART" id="SM00382"/>
    </source>
</evidence>
<keyword evidence="3" id="KW-0067">ATP-binding</keyword>
<keyword evidence="6" id="KW-1185">Reference proteome</keyword>
<comment type="caution">
    <text evidence="5">The sequence shown here is derived from an EMBL/GenBank/DDBJ whole genome shotgun (WGS) entry which is preliminary data.</text>
</comment>
<dbReference type="RefSeq" id="WP_128491067.1">
    <property type="nucleotide sequence ID" value="NZ_JBHRVN010000001.1"/>
</dbReference>
<organism evidence="5 6">
    <name type="scientific">Falsigemmobacter intermedius</name>
    <dbReference type="NCBI Taxonomy" id="1553448"/>
    <lineage>
        <taxon>Bacteria</taxon>
        <taxon>Pseudomonadati</taxon>
        <taxon>Pseudomonadota</taxon>
        <taxon>Alphaproteobacteria</taxon>
        <taxon>Rhodobacterales</taxon>
        <taxon>Paracoccaceae</taxon>
        <taxon>Falsigemmobacter</taxon>
    </lineage>
</organism>
<dbReference type="Gene3D" id="3.40.50.300">
    <property type="entry name" value="P-loop containing nucleotide triphosphate hydrolases"/>
    <property type="match status" value="1"/>
</dbReference>
<dbReference type="InterPro" id="IPR003593">
    <property type="entry name" value="AAA+_ATPase"/>
</dbReference>
<comment type="similarity">
    <text evidence="1">Belongs to the IS21/IS1162 putative ATP-binding protein family.</text>
</comment>
<dbReference type="Pfam" id="PF01695">
    <property type="entry name" value="IstB_IS21"/>
    <property type="match status" value="1"/>
</dbReference>
<dbReference type="EMBL" id="SBLC01000117">
    <property type="protein sequence ID" value="RWY33932.1"/>
    <property type="molecule type" value="Genomic_DNA"/>
</dbReference>
<dbReference type="GO" id="GO:0006260">
    <property type="term" value="P:DNA replication"/>
    <property type="evidence" value="ECO:0007669"/>
    <property type="project" value="TreeGrafter"/>
</dbReference>
<dbReference type="PIRSF" id="PIRSF003073">
    <property type="entry name" value="DNAC_TnpB_IstB"/>
    <property type="match status" value="1"/>
</dbReference>
<dbReference type="GO" id="GO:0005524">
    <property type="term" value="F:ATP binding"/>
    <property type="evidence" value="ECO:0007669"/>
    <property type="project" value="UniProtKB-KW"/>
</dbReference>
<protein>
    <submittedName>
        <fullName evidence="5">AAA family ATPase</fullName>
    </submittedName>
</protein>
<proteinExistence type="inferred from homology"/>
<dbReference type="AlphaFoldDB" id="A0A451GG44"/>
<evidence type="ECO:0000256" key="1">
    <source>
        <dbReference type="ARBA" id="ARBA00008059"/>
    </source>
</evidence>
<dbReference type="CDD" id="cd00009">
    <property type="entry name" value="AAA"/>
    <property type="match status" value="1"/>
</dbReference>
<evidence type="ECO:0000256" key="3">
    <source>
        <dbReference type="ARBA" id="ARBA00022840"/>
    </source>
</evidence>
<dbReference type="InterPro" id="IPR027417">
    <property type="entry name" value="P-loop_NTPase"/>
</dbReference>
<keyword evidence="2" id="KW-0547">Nucleotide-binding</keyword>
<evidence type="ECO:0000256" key="2">
    <source>
        <dbReference type="ARBA" id="ARBA00022741"/>
    </source>
</evidence>
<sequence length="264" mass="28959">MRHDPASAAVVIMLRSLKMHGMAQAVADLIEQGAPAFEAAVPILSQLLKAELAEREVRSIAYHMKAARFPAYKDLSGFDFAASEINEATIRTLHRCEFIDGAHNIVLIGGPGTGKTHIATALAVQAIEQHRRKARFFSTIELVNALEQEKLRGKTGQIAESLTKLDLVILDELGYLPFSASGGALLFHMLSRLYERTSVVITTNLSFSEWATVFGDAKMTTALLDRLTHRCHILETGNDSFRFKASAAAAIKNRKETGRPLTSQ</sequence>
<dbReference type="SUPFAM" id="SSF52540">
    <property type="entry name" value="P-loop containing nucleoside triphosphate hydrolases"/>
    <property type="match status" value="1"/>
</dbReference>
<dbReference type="OrthoDB" id="8150723at2"/>